<dbReference type="Pfam" id="PF04264">
    <property type="entry name" value="YceI"/>
    <property type="match status" value="1"/>
</dbReference>
<proteinExistence type="predicted"/>
<dbReference type="InterPro" id="IPR007372">
    <property type="entry name" value="Lipid/polyisoprenoid-bd_YceI"/>
</dbReference>
<organism evidence="2 3">
    <name type="scientific">Psychrobacter fozii</name>
    <dbReference type="NCBI Taxonomy" id="198480"/>
    <lineage>
        <taxon>Bacteria</taxon>
        <taxon>Pseudomonadati</taxon>
        <taxon>Pseudomonadota</taxon>
        <taxon>Gammaproteobacteria</taxon>
        <taxon>Moraxellales</taxon>
        <taxon>Moraxellaceae</taxon>
        <taxon>Psychrobacter</taxon>
    </lineage>
</organism>
<dbReference type="InterPro" id="IPR036761">
    <property type="entry name" value="TTHA0802/YceI-like_sf"/>
</dbReference>
<dbReference type="SMART" id="SM00867">
    <property type="entry name" value="YceI"/>
    <property type="match status" value="1"/>
</dbReference>
<dbReference type="PANTHER" id="PTHR34406:SF2">
    <property type="entry name" value="PERIPLASMIC PROTEIN"/>
    <property type="match status" value="1"/>
</dbReference>
<name>A0A2V4VMF2_9GAMM</name>
<feature type="domain" description="Lipid/polyisoprenoid-binding YceI-like" evidence="1">
    <location>
        <begin position="53"/>
        <end position="218"/>
    </location>
</feature>
<gene>
    <name evidence="2" type="ORF">DFP82_1163</name>
</gene>
<evidence type="ECO:0000313" key="3">
    <source>
        <dbReference type="Proteomes" id="UP000247746"/>
    </source>
</evidence>
<dbReference type="RefSeq" id="WP_245905744.1">
    <property type="nucleotide sequence ID" value="NZ_QJSU01000016.1"/>
</dbReference>
<evidence type="ECO:0000313" key="2">
    <source>
        <dbReference type="EMBL" id="PYE36444.1"/>
    </source>
</evidence>
<dbReference type="AlphaFoldDB" id="A0A2V4VMF2"/>
<accession>A0A2V4VMF2</accession>
<comment type="caution">
    <text evidence="2">The sequence shown here is derived from an EMBL/GenBank/DDBJ whole genome shotgun (WGS) entry which is preliminary data.</text>
</comment>
<sequence length="222" mass="24641">MTITKDVVGLSFTAQRNVIMSHAFLSKALLSYRKFLLGLCLSTVGIVSSYATPYHIDSTRTNVRFAIEPFNTSTINGGFYNLSGQLDYDPTAKTGNIALIIPLNTLNTGNKIFDTTLKSADFFDIEKFPVARFKSTKWHFLSNKDTIKVDGLLTLHGQTNPVTLTATKFNCYLNPILKKSVCGGSFTTTIDRTKWGINKYTVLGMAKKVKLDIQVEAVNQSY</sequence>
<dbReference type="Gene3D" id="2.40.128.110">
    <property type="entry name" value="Lipid/polyisoprenoid-binding, YceI-like"/>
    <property type="match status" value="1"/>
</dbReference>
<dbReference type="SUPFAM" id="SSF101874">
    <property type="entry name" value="YceI-like"/>
    <property type="match status" value="1"/>
</dbReference>
<dbReference type="PANTHER" id="PTHR34406">
    <property type="entry name" value="PROTEIN YCEI"/>
    <property type="match status" value="1"/>
</dbReference>
<protein>
    <submittedName>
        <fullName evidence="2">Polyisoprenoid-binding protein YceI</fullName>
    </submittedName>
</protein>
<dbReference type="Proteomes" id="UP000247746">
    <property type="component" value="Unassembled WGS sequence"/>
</dbReference>
<dbReference type="EMBL" id="QJSU01000016">
    <property type="protein sequence ID" value="PYE36444.1"/>
    <property type="molecule type" value="Genomic_DNA"/>
</dbReference>
<reference evidence="2 3" key="1">
    <citation type="submission" date="2018-06" db="EMBL/GenBank/DDBJ databases">
        <title>Genomic Encyclopedia of Type Strains, Phase III (KMG-III): the genomes of soil and plant-associated and newly described type strains.</title>
        <authorList>
            <person name="Whitman W."/>
        </authorList>
    </citation>
    <scope>NUCLEOTIDE SEQUENCE [LARGE SCALE GENOMIC DNA]</scope>
    <source>
        <strain evidence="2 3">CECT 5889</strain>
    </source>
</reference>
<keyword evidence="3" id="KW-1185">Reference proteome</keyword>
<evidence type="ECO:0000259" key="1">
    <source>
        <dbReference type="SMART" id="SM00867"/>
    </source>
</evidence>